<organism evidence="6 7">
    <name type="scientific">Kribbella steppae</name>
    <dbReference type="NCBI Taxonomy" id="2512223"/>
    <lineage>
        <taxon>Bacteria</taxon>
        <taxon>Bacillati</taxon>
        <taxon>Actinomycetota</taxon>
        <taxon>Actinomycetes</taxon>
        <taxon>Propionibacteriales</taxon>
        <taxon>Kribbellaceae</taxon>
        <taxon>Kribbella</taxon>
    </lineage>
</organism>
<keyword evidence="3" id="KW-0862">Zinc</keyword>
<keyword evidence="1" id="KW-0479">Metal-binding</keyword>
<dbReference type="Proteomes" id="UP000294508">
    <property type="component" value="Unassembled WGS sequence"/>
</dbReference>
<dbReference type="SUPFAM" id="SSF57716">
    <property type="entry name" value="Glucocorticoid receptor-like (DNA-binding domain)"/>
    <property type="match status" value="1"/>
</dbReference>
<dbReference type="PANTHER" id="PTHR33823:SF4">
    <property type="entry name" value="GENERAL STRESS PROTEIN 16O"/>
    <property type="match status" value="1"/>
</dbReference>
<gene>
    <name evidence="6" type="ORF">EV652_11352</name>
</gene>
<dbReference type="GO" id="GO:0008270">
    <property type="term" value="F:zinc ion binding"/>
    <property type="evidence" value="ECO:0007669"/>
    <property type="project" value="UniProtKB-KW"/>
</dbReference>
<dbReference type="PANTHER" id="PTHR33823">
    <property type="entry name" value="RNA POLYMERASE-BINDING TRANSCRIPTION FACTOR DKSA-RELATED"/>
    <property type="match status" value="1"/>
</dbReference>
<accession>A0A4R2H3D7</accession>
<evidence type="ECO:0000256" key="4">
    <source>
        <dbReference type="PROSITE-ProRule" id="PRU00510"/>
    </source>
</evidence>
<reference evidence="6 7" key="1">
    <citation type="journal article" date="2015" name="Stand. Genomic Sci.">
        <title>Genomic Encyclopedia of Bacterial and Archaeal Type Strains, Phase III: the genomes of soil and plant-associated and newly described type strains.</title>
        <authorList>
            <person name="Whitman W.B."/>
            <person name="Woyke T."/>
            <person name="Klenk H.P."/>
            <person name="Zhou Y."/>
            <person name="Lilburn T.G."/>
            <person name="Beck B.J."/>
            <person name="De Vos P."/>
            <person name="Vandamme P."/>
            <person name="Eisen J.A."/>
            <person name="Garrity G."/>
            <person name="Hugenholtz P."/>
            <person name="Kyrpides N.C."/>
        </authorList>
    </citation>
    <scope>NUCLEOTIDE SEQUENCE [LARGE SCALE GENOMIC DNA]</scope>
    <source>
        <strain evidence="6 7">VKM Ac-2572</strain>
    </source>
</reference>
<evidence type="ECO:0000256" key="2">
    <source>
        <dbReference type="ARBA" id="ARBA00022771"/>
    </source>
</evidence>
<dbReference type="RefSeq" id="WP_132213133.1">
    <property type="nucleotide sequence ID" value="NZ_SLWN01000013.1"/>
</dbReference>
<dbReference type="PROSITE" id="PS51128">
    <property type="entry name" value="ZF_DKSA_2"/>
    <property type="match status" value="1"/>
</dbReference>
<sequence length="142" mass="15398">MSHLDQAAPPSGPRGRHAIDVQWFRKELEQQRGFRLDQLTDLSYEAAGVADDVQGEVITALMTGARTALADIDAALFRLAIGAFGVCQRCGRAIPADRLEAIPMAGLCLPCQYAKESHRPAPDIVEVWGIDSFPASDPPANW</sequence>
<protein>
    <submittedName>
        <fullName evidence="6">TraR/DksA family transcriptional regulator</fullName>
    </submittedName>
</protein>
<dbReference type="EMBL" id="SLWN01000013">
    <property type="protein sequence ID" value="TCO19653.1"/>
    <property type="molecule type" value="Genomic_DNA"/>
</dbReference>
<evidence type="ECO:0000256" key="1">
    <source>
        <dbReference type="ARBA" id="ARBA00022723"/>
    </source>
</evidence>
<feature type="zinc finger region" description="dksA C4-type" evidence="4">
    <location>
        <begin position="87"/>
        <end position="111"/>
    </location>
</feature>
<evidence type="ECO:0000256" key="3">
    <source>
        <dbReference type="ARBA" id="ARBA00022833"/>
    </source>
</evidence>
<evidence type="ECO:0000313" key="7">
    <source>
        <dbReference type="Proteomes" id="UP000294508"/>
    </source>
</evidence>
<dbReference type="Pfam" id="PF01258">
    <property type="entry name" value="zf-dskA_traR"/>
    <property type="match status" value="1"/>
</dbReference>
<evidence type="ECO:0000259" key="5">
    <source>
        <dbReference type="Pfam" id="PF01258"/>
    </source>
</evidence>
<keyword evidence="2" id="KW-0863">Zinc-finger</keyword>
<dbReference type="InterPro" id="IPR000962">
    <property type="entry name" value="Znf_DskA_TraR"/>
</dbReference>
<keyword evidence="7" id="KW-1185">Reference proteome</keyword>
<dbReference type="AlphaFoldDB" id="A0A4R2H3D7"/>
<feature type="domain" description="Zinc finger DksA/TraR C4-type" evidence="5">
    <location>
        <begin position="82"/>
        <end position="112"/>
    </location>
</feature>
<evidence type="ECO:0000313" key="6">
    <source>
        <dbReference type="EMBL" id="TCO19653.1"/>
    </source>
</evidence>
<dbReference type="Gene3D" id="1.20.120.910">
    <property type="entry name" value="DksA, coiled-coil domain"/>
    <property type="match status" value="1"/>
</dbReference>
<name>A0A4R2H3D7_9ACTN</name>
<proteinExistence type="predicted"/>
<dbReference type="OrthoDB" id="1121111at2"/>
<comment type="caution">
    <text evidence="6">The sequence shown here is derived from an EMBL/GenBank/DDBJ whole genome shotgun (WGS) entry which is preliminary data.</text>
</comment>